<evidence type="ECO:0000313" key="3">
    <source>
        <dbReference type="EMBL" id="MCJ0741782.1"/>
    </source>
</evidence>
<gene>
    <name evidence="3" type="ORF">MMF97_03585</name>
</gene>
<dbReference type="Pfam" id="PF19780">
    <property type="entry name" value="DUF6265"/>
    <property type="match status" value="1"/>
</dbReference>
<organism evidence="3 4">
    <name type="scientific">Pedobacter montanisoli</name>
    <dbReference type="NCBI Taxonomy" id="2923277"/>
    <lineage>
        <taxon>Bacteria</taxon>
        <taxon>Pseudomonadati</taxon>
        <taxon>Bacteroidota</taxon>
        <taxon>Sphingobacteriia</taxon>
        <taxon>Sphingobacteriales</taxon>
        <taxon>Sphingobacteriaceae</taxon>
        <taxon>Pedobacter</taxon>
    </lineage>
</organism>
<keyword evidence="1" id="KW-0732">Signal</keyword>
<keyword evidence="4" id="KW-1185">Reference proteome</keyword>
<evidence type="ECO:0000259" key="2">
    <source>
        <dbReference type="Pfam" id="PF19780"/>
    </source>
</evidence>
<sequence length="154" mass="17904">MKRLVLFFVICFCAINCIAQKTNDFKFLIGSWKLENKKGKVLENWKIQGDSLIGESYQYNYKNEGKLTESMILKKINNIWHLCVTGYEAGNEGSTNFKLVSFVQKTFSFENKAHDFPQKICYQDQGKESLLAWIEGPDNNGKTLKITFPYKRKH</sequence>
<name>A0ABS9ZT69_9SPHI</name>
<proteinExistence type="predicted"/>
<feature type="domain" description="DUF6265" evidence="2">
    <location>
        <begin position="26"/>
        <end position="135"/>
    </location>
</feature>
<dbReference type="InterPro" id="IPR046232">
    <property type="entry name" value="DUF6265"/>
</dbReference>
<dbReference type="EMBL" id="JALGBH010000001">
    <property type="protein sequence ID" value="MCJ0741782.1"/>
    <property type="molecule type" value="Genomic_DNA"/>
</dbReference>
<evidence type="ECO:0000313" key="4">
    <source>
        <dbReference type="Proteomes" id="UP001165460"/>
    </source>
</evidence>
<dbReference type="Proteomes" id="UP001165460">
    <property type="component" value="Unassembled WGS sequence"/>
</dbReference>
<feature type="chain" id="PRO_5047410395" evidence="1">
    <location>
        <begin position="20"/>
        <end position="154"/>
    </location>
</feature>
<protein>
    <submittedName>
        <fullName evidence="3">DUF6265 family protein</fullName>
    </submittedName>
</protein>
<feature type="signal peptide" evidence="1">
    <location>
        <begin position="1"/>
        <end position="19"/>
    </location>
</feature>
<reference evidence="3" key="1">
    <citation type="submission" date="2022-03" db="EMBL/GenBank/DDBJ databases">
        <authorList>
            <person name="Woo C.Y."/>
        </authorList>
    </citation>
    <scope>NUCLEOTIDE SEQUENCE</scope>
    <source>
        <strain evidence="3">CYS-01</strain>
    </source>
</reference>
<accession>A0ABS9ZT69</accession>
<comment type="caution">
    <text evidence="3">The sequence shown here is derived from an EMBL/GenBank/DDBJ whole genome shotgun (WGS) entry which is preliminary data.</text>
</comment>
<dbReference type="RefSeq" id="WP_243359248.1">
    <property type="nucleotide sequence ID" value="NZ_JALGBH010000001.1"/>
</dbReference>
<evidence type="ECO:0000256" key="1">
    <source>
        <dbReference type="SAM" id="SignalP"/>
    </source>
</evidence>